<evidence type="ECO:0000256" key="6">
    <source>
        <dbReference type="ARBA" id="ARBA00022692"/>
    </source>
</evidence>
<sequence length="1066" mass="118534">MAANHRGDMDTGQGSHANPSFDDAESDQGSSSTADVSHSTVSTAEITNSRKKSVSSHSLSSFKKKSRSNSDLTEGSHCYSETAADDSKVSVFINDKEYKASSRLNYRRNSLWYLPKRTEGDDWNIDGRHAGNQNGTVVTSQEDDYKLIVENMSSLLDRSPHQLFVELDELVTEQHEDDVELWEWREKARWIKFEENSLIHLHKALENSLIYLDMEVQNASDMMEQVVSRLISQGQVSKSNEDYLKNALLLRHSHPNEKAKYMNTNKSNSQFLLARSLSYAGGKEDSKENDSRAVTIDMDSHQVLVKRMTSADASDSKHYNLELLKKIPEGAEIASVLVGTLKDLDKPCVMLVRLARAEMLDNLSEVPLPIRFLFICLGPPVPHMDYVEIGRSLSTLMSNQRFHDAAYSAMDRSAILAAMNEFLDESLVLPPGDFDSTTLLPIMYMAQQKLKEKKAKEAKAKAELEQQKEELSNLSISSGGEEDDPLKRTGRPFGGLIKDIRTRYPKYLSDIKDGLNFQALAALIFIYFAAVSPAITFGGLLDDKTDSYIGASELLLGTTIGGILFSLFSGQPLLIVGFTGPLLVFEEGVYTFATSNNIDYLSWRLWIGIWICIIAIIHVATEASFLVRFVSRFTQEIFAFLISLIFIYETFAKLVLIFQTHPLCWNFEDCLAKTGRSFSYLPHIGPVENDTTSLLDNTTTSSNSSATVPIDVLVQPNTALLSMTLTLFTFAMAYYFKGLRNAKILGRTIRRALGDFGVPIAILIMVIADFLIGDDVYTQKLAVPATFSPTSPEKRGWFINPLGEEKPLPIAHMFSAAIPALVGAILIFLETLITGMIVNKKEHKLSKGTGFHLDILLMGLFGMVNGFMALPFVTCATVRSVAHTSALTVISKNHAPGEQPKLEKVIEQRVTNFGVHILVGASMFLGMVLKYIPIATLFGVFLYMGVASLGGIQLYQRLVLLITPTKHHPMDVGYVRYVRLLKMHMFTAIQVLCVGVLWAVKSSPAALAFPFVLILLVPFRSFVLPKIFNEEELAELDKADSNSVGALDKAGEENEPDFYEQAHMPI</sequence>
<feature type="transmembrane region" description="Helical" evidence="11">
    <location>
        <begin position="977"/>
        <end position="999"/>
    </location>
</feature>
<evidence type="ECO:0000259" key="14">
    <source>
        <dbReference type="Pfam" id="PF07565"/>
    </source>
</evidence>
<evidence type="ECO:0000259" key="13">
    <source>
        <dbReference type="Pfam" id="PF00955"/>
    </source>
</evidence>
<feature type="region of interest" description="Disordered" evidence="12">
    <location>
        <begin position="1"/>
        <end position="78"/>
    </location>
</feature>
<evidence type="ECO:0000256" key="11">
    <source>
        <dbReference type="RuleBase" id="RU362035"/>
    </source>
</evidence>
<feature type="compositionally biased region" description="Basic and acidic residues" evidence="12">
    <location>
        <begin position="461"/>
        <end position="471"/>
    </location>
</feature>
<feature type="transmembrane region" description="Helical" evidence="11">
    <location>
        <begin position="605"/>
        <end position="630"/>
    </location>
</feature>
<dbReference type="GO" id="GO:0005886">
    <property type="term" value="C:plasma membrane"/>
    <property type="evidence" value="ECO:0007669"/>
    <property type="project" value="UniProtKB-SubCell"/>
</dbReference>
<keyword evidence="6 11" id="KW-0812">Transmembrane</keyword>
<feature type="region of interest" description="Disordered" evidence="12">
    <location>
        <begin position="461"/>
        <end position="490"/>
    </location>
</feature>
<dbReference type="OrthoDB" id="1735926at2759"/>
<dbReference type="InterPro" id="IPR016152">
    <property type="entry name" value="PTrfase/Anion_transptr"/>
</dbReference>
<feature type="transmembrane region" description="Helical" evidence="11">
    <location>
        <begin position="637"/>
        <end position="658"/>
    </location>
</feature>
<dbReference type="AlphaFoldDB" id="A0A7J7JAG3"/>
<dbReference type="GO" id="GO:0008509">
    <property type="term" value="F:monoatomic anion transmembrane transporter activity"/>
    <property type="evidence" value="ECO:0007669"/>
    <property type="project" value="InterPro"/>
</dbReference>
<keyword evidence="16" id="KW-1185">Reference proteome</keyword>
<dbReference type="Pfam" id="PF00955">
    <property type="entry name" value="HCO3_cotransp"/>
    <property type="match status" value="1"/>
</dbReference>
<feature type="domain" description="Bicarbonate transporter-like transmembrane" evidence="13">
    <location>
        <begin position="491"/>
        <end position="1039"/>
    </location>
</feature>
<dbReference type="SUPFAM" id="SSF55804">
    <property type="entry name" value="Phoshotransferase/anion transport protein"/>
    <property type="match status" value="1"/>
</dbReference>
<dbReference type="InterPro" id="IPR011531">
    <property type="entry name" value="HCO3_transpt-like_TM_dom"/>
</dbReference>
<dbReference type="PRINTS" id="PR01231">
    <property type="entry name" value="HCO3TRNSPORT"/>
</dbReference>
<keyword evidence="8 11" id="KW-0406">Ion transport</keyword>
<evidence type="ECO:0000256" key="2">
    <source>
        <dbReference type="ARBA" id="ARBA00010993"/>
    </source>
</evidence>
<feature type="transmembrane region" description="Helical" evidence="11">
    <location>
        <begin position="1005"/>
        <end position="1023"/>
    </location>
</feature>
<evidence type="ECO:0000256" key="12">
    <source>
        <dbReference type="SAM" id="MobiDB-lite"/>
    </source>
</evidence>
<proteinExistence type="inferred from homology"/>
<dbReference type="InterPro" id="IPR013769">
    <property type="entry name" value="Band3_cytoplasmic_dom"/>
</dbReference>
<dbReference type="InterPro" id="IPR001717">
    <property type="entry name" value="Anion_exchange"/>
</dbReference>
<evidence type="ECO:0000313" key="15">
    <source>
        <dbReference type="EMBL" id="KAF6022967.1"/>
    </source>
</evidence>
<feature type="transmembrane region" description="Helical" evidence="11">
    <location>
        <begin position="756"/>
        <end position="773"/>
    </location>
</feature>
<evidence type="ECO:0000256" key="4">
    <source>
        <dbReference type="ARBA" id="ARBA00022475"/>
    </source>
</evidence>
<evidence type="ECO:0000313" key="16">
    <source>
        <dbReference type="Proteomes" id="UP000593567"/>
    </source>
</evidence>
<evidence type="ECO:0000256" key="9">
    <source>
        <dbReference type="ARBA" id="ARBA00023136"/>
    </source>
</evidence>
<dbReference type="FunFam" id="1.10.287.570:FF:000001">
    <property type="entry name" value="Anion exchange protein"/>
    <property type="match status" value="1"/>
</dbReference>
<feature type="transmembrane region" description="Helical" evidence="11">
    <location>
        <begin position="554"/>
        <end position="585"/>
    </location>
</feature>
<dbReference type="InterPro" id="IPR018241">
    <property type="entry name" value="Anion_exchange_CS"/>
</dbReference>
<keyword evidence="9 11" id="KW-0472">Membrane</keyword>
<comment type="caution">
    <text evidence="15">The sequence shown here is derived from an EMBL/GenBank/DDBJ whole genome shotgun (WGS) entry which is preliminary data.</text>
</comment>
<evidence type="ECO:0000256" key="5">
    <source>
        <dbReference type="ARBA" id="ARBA00022681"/>
    </source>
</evidence>
<dbReference type="Pfam" id="PF07565">
    <property type="entry name" value="Band_3_cyto"/>
    <property type="match status" value="1"/>
</dbReference>
<dbReference type="PANTHER" id="PTHR11453">
    <property type="entry name" value="ANION EXCHANGE PROTEIN"/>
    <property type="match status" value="1"/>
</dbReference>
<comment type="subcellular location">
    <subcellularLocation>
        <location evidence="1">Cell membrane</location>
        <topology evidence="1">Multi-pass membrane protein</topology>
    </subcellularLocation>
    <subcellularLocation>
        <location evidence="11">Membrane</location>
        <topology evidence="11">Multi-pass membrane protein</topology>
    </subcellularLocation>
</comment>
<dbReference type="PROSITE" id="PS00220">
    <property type="entry name" value="ANION_EXCHANGER_2"/>
    <property type="match status" value="1"/>
</dbReference>
<dbReference type="InterPro" id="IPR003020">
    <property type="entry name" value="HCO3_transpt_euk"/>
</dbReference>
<dbReference type="EMBL" id="VXIV02002779">
    <property type="protein sequence ID" value="KAF6022967.1"/>
    <property type="molecule type" value="Genomic_DNA"/>
</dbReference>
<feature type="transmembrane region" description="Helical" evidence="11">
    <location>
        <begin position="851"/>
        <end position="873"/>
    </location>
</feature>
<evidence type="ECO:0000256" key="8">
    <source>
        <dbReference type="ARBA" id="ARBA00023065"/>
    </source>
</evidence>
<evidence type="ECO:0000256" key="1">
    <source>
        <dbReference type="ARBA" id="ARBA00004651"/>
    </source>
</evidence>
<feature type="transmembrane region" description="Helical" evidence="11">
    <location>
        <begin position="816"/>
        <end position="839"/>
    </location>
</feature>
<reference evidence="15" key="1">
    <citation type="submission" date="2020-06" db="EMBL/GenBank/DDBJ databases">
        <title>Draft genome of Bugula neritina, a colonial animal packing powerful symbionts and potential medicines.</title>
        <authorList>
            <person name="Rayko M."/>
        </authorList>
    </citation>
    <scope>NUCLEOTIDE SEQUENCE [LARGE SCALE GENOMIC DNA]</scope>
    <source>
        <strain evidence="15">Kwan_BN1</strain>
    </source>
</reference>
<comment type="catalytic activity">
    <reaction evidence="10">
        <text>hydrogencarbonate(in) + chloride(out) = hydrogencarbonate(out) + chloride(in)</text>
        <dbReference type="Rhea" id="RHEA:72363"/>
        <dbReference type="ChEBI" id="CHEBI:17544"/>
        <dbReference type="ChEBI" id="CHEBI:17996"/>
    </reaction>
</comment>
<gene>
    <name evidence="15" type="ORF">EB796_018723</name>
</gene>
<dbReference type="PANTHER" id="PTHR11453:SF47">
    <property type="entry name" value="ANION EXCHANGE PROTEIN"/>
    <property type="match status" value="1"/>
</dbReference>
<organism evidence="15 16">
    <name type="scientific">Bugula neritina</name>
    <name type="common">Brown bryozoan</name>
    <name type="synonym">Sertularia neritina</name>
    <dbReference type="NCBI Taxonomy" id="10212"/>
    <lineage>
        <taxon>Eukaryota</taxon>
        <taxon>Metazoa</taxon>
        <taxon>Spiralia</taxon>
        <taxon>Lophotrochozoa</taxon>
        <taxon>Bryozoa</taxon>
        <taxon>Gymnolaemata</taxon>
        <taxon>Cheilostomatida</taxon>
        <taxon>Flustrina</taxon>
        <taxon>Buguloidea</taxon>
        <taxon>Bugulidae</taxon>
        <taxon>Bugula</taxon>
    </lineage>
</organism>
<feature type="domain" description="Band 3 cytoplasmic" evidence="14">
    <location>
        <begin position="197"/>
        <end position="436"/>
    </location>
</feature>
<evidence type="ECO:0000256" key="7">
    <source>
        <dbReference type="ARBA" id="ARBA00022989"/>
    </source>
</evidence>
<name>A0A7J7JAG3_BUGNE</name>
<comment type="similarity">
    <text evidence="2 11">Belongs to the anion exchanger (TC 2.A.31) family.</text>
</comment>
<dbReference type="GO" id="GO:0051453">
    <property type="term" value="P:regulation of intracellular pH"/>
    <property type="evidence" value="ECO:0007669"/>
    <property type="project" value="TreeGrafter"/>
</dbReference>
<protein>
    <recommendedName>
        <fullName evidence="11">Anion exchange protein</fullName>
    </recommendedName>
</protein>
<dbReference type="PRINTS" id="PR00165">
    <property type="entry name" value="ANIONEXCHNGR"/>
</dbReference>
<keyword evidence="5" id="KW-0039">Anion exchange</keyword>
<dbReference type="Gene3D" id="1.10.287.570">
    <property type="entry name" value="Helical hairpin bin"/>
    <property type="match status" value="1"/>
</dbReference>
<feature type="transmembrane region" description="Helical" evidence="11">
    <location>
        <begin position="719"/>
        <end position="736"/>
    </location>
</feature>
<feature type="transmembrane region" description="Helical" evidence="11">
    <location>
        <begin position="931"/>
        <end position="956"/>
    </location>
</feature>
<feature type="transmembrane region" description="Helical" evidence="11">
    <location>
        <begin position="519"/>
        <end position="542"/>
    </location>
</feature>
<keyword evidence="3 11" id="KW-0813">Transport</keyword>
<dbReference type="GO" id="GO:0015701">
    <property type="term" value="P:bicarbonate transport"/>
    <property type="evidence" value="ECO:0007669"/>
    <property type="project" value="TreeGrafter"/>
</dbReference>
<dbReference type="Gene3D" id="3.40.930.10">
    <property type="entry name" value="Mannitol-specific EII, Chain A"/>
    <property type="match status" value="1"/>
</dbReference>
<keyword evidence="7 11" id="KW-1133">Transmembrane helix</keyword>
<dbReference type="NCBIfam" id="TIGR00834">
    <property type="entry name" value="ae"/>
    <property type="match status" value="1"/>
</dbReference>
<dbReference type="GO" id="GO:0005452">
    <property type="term" value="F:solute:inorganic anion antiporter activity"/>
    <property type="evidence" value="ECO:0007669"/>
    <property type="project" value="InterPro"/>
</dbReference>
<keyword evidence="4" id="KW-1003">Cell membrane</keyword>
<dbReference type="Proteomes" id="UP000593567">
    <property type="component" value="Unassembled WGS sequence"/>
</dbReference>
<accession>A0A7J7JAG3</accession>
<evidence type="ECO:0000256" key="3">
    <source>
        <dbReference type="ARBA" id="ARBA00022448"/>
    </source>
</evidence>
<feature type="compositionally biased region" description="Polar residues" evidence="12">
    <location>
        <begin position="27"/>
        <end position="47"/>
    </location>
</feature>
<evidence type="ECO:0000256" key="10">
    <source>
        <dbReference type="ARBA" id="ARBA00049347"/>
    </source>
</evidence>
<feature type="region of interest" description="Disordered" evidence="12">
    <location>
        <begin position="1046"/>
        <end position="1066"/>
    </location>
</feature>